<sequence>MGANHRRRLYYLPDFKAFEIRVTKCLQTYRCIRLINKTLNNATQGQLVPAMIGVVPQIQIFTQFVSINRLTREHTEVSNELRVDTYTKMSTIHDLLNKLKEFPCKIHFLSSCDDIWDERMTIGLPAGERLTSPAGNPMVMRSSQISSQLEEKCRPLTRWTPRYVPLSVIMNLVIESMAAKVNTNSAKLLSGLNRELKRLPIKSSCRKEFRACTATKIQFGQNFVDKGTPLVIEDFCINQTVSLLLLT</sequence>
<reference evidence="1 2" key="1">
    <citation type="submission" date="2015-12" db="EMBL/GenBank/DDBJ databases">
        <title>The genome of Folsomia candida.</title>
        <authorList>
            <person name="Faddeeva A."/>
            <person name="Derks M.F."/>
            <person name="Anvar Y."/>
            <person name="Smit S."/>
            <person name="Van Straalen N."/>
            <person name="Roelofs D."/>
        </authorList>
    </citation>
    <scope>NUCLEOTIDE SEQUENCE [LARGE SCALE GENOMIC DNA]</scope>
    <source>
        <strain evidence="1 2">VU population</strain>
        <tissue evidence="1">Whole body</tissue>
    </source>
</reference>
<organism evidence="1 2">
    <name type="scientific">Folsomia candida</name>
    <name type="common">Springtail</name>
    <dbReference type="NCBI Taxonomy" id="158441"/>
    <lineage>
        <taxon>Eukaryota</taxon>
        <taxon>Metazoa</taxon>
        <taxon>Ecdysozoa</taxon>
        <taxon>Arthropoda</taxon>
        <taxon>Hexapoda</taxon>
        <taxon>Collembola</taxon>
        <taxon>Entomobryomorpha</taxon>
        <taxon>Isotomoidea</taxon>
        <taxon>Isotomidae</taxon>
        <taxon>Proisotominae</taxon>
        <taxon>Folsomia</taxon>
    </lineage>
</organism>
<comment type="caution">
    <text evidence="1">The sequence shown here is derived from an EMBL/GenBank/DDBJ whole genome shotgun (WGS) entry which is preliminary data.</text>
</comment>
<evidence type="ECO:0000313" key="1">
    <source>
        <dbReference type="EMBL" id="OXA36632.1"/>
    </source>
</evidence>
<dbReference type="AlphaFoldDB" id="A0A226CT46"/>
<protein>
    <submittedName>
        <fullName evidence="1">Uncharacterized protein</fullName>
    </submittedName>
</protein>
<name>A0A226CT46_FOLCA</name>
<evidence type="ECO:0000313" key="2">
    <source>
        <dbReference type="Proteomes" id="UP000198287"/>
    </source>
</evidence>
<dbReference type="EMBL" id="LNIX01000086">
    <property type="protein sequence ID" value="OXA36632.1"/>
    <property type="molecule type" value="Genomic_DNA"/>
</dbReference>
<gene>
    <name evidence="1" type="ORF">Fcan01_28600</name>
</gene>
<keyword evidence="2" id="KW-1185">Reference proteome</keyword>
<dbReference type="Proteomes" id="UP000198287">
    <property type="component" value="Unassembled WGS sequence"/>
</dbReference>
<accession>A0A226CT46</accession>
<proteinExistence type="predicted"/>